<dbReference type="GO" id="GO:0016020">
    <property type="term" value="C:membrane"/>
    <property type="evidence" value="ECO:0007669"/>
    <property type="project" value="InterPro"/>
</dbReference>
<organism evidence="4 5">
    <name type="scientific">Entamoeba invadens IP1</name>
    <dbReference type="NCBI Taxonomy" id="370355"/>
    <lineage>
        <taxon>Eukaryota</taxon>
        <taxon>Amoebozoa</taxon>
        <taxon>Evosea</taxon>
        <taxon>Archamoebae</taxon>
        <taxon>Mastigamoebida</taxon>
        <taxon>Entamoebidae</taxon>
        <taxon>Entamoeba</taxon>
    </lineage>
</organism>
<dbReference type="InterPro" id="IPR005225">
    <property type="entry name" value="Small_GTP-bd"/>
</dbReference>
<evidence type="ECO:0000256" key="1">
    <source>
        <dbReference type="ARBA" id="ARBA00010142"/>
    </source>
</evidence>
<dbReference type="GO" id="GO:0003924">
    <property type="term" value="F:GTPase activity"/>
    <property type="evidence" value="ECO:0007669"/>
    <property type="project" value="InterPro"/>
</dbReference>
<dbReference type="EMBL" id="KB206491">
    <property type="protein sequence ID" value="ELP90342.1"/>
    <property type="molecule type" value="Genomic_DNA"/>
</dbReference>
<evidence type="ECO:0000256" key="3">
    <source>
        <dbReference type="ARBA" id="ARBA00023134"/>
    </source>
</evidence>
<keyword evidence="2" id="KW-0547">Nucleotide-binding</keyword>
<dbReference type="InterPro" id="IPR027417">
    <property type="entry name" value="P-loop_NTPase"/>
</dbReference>
<dbReference type="CDD" id="cd00876">
    <property type="entry name" value="Ras"/>
    <property type="match status" value="1"/>
</dbReference>
<evidence type="ECO:0000313" key="5">
    <source>
        <dbReference type="Proteomes" id="UP000014680"/>
    </source>
</evidence>
<dbReference type="PROSITE" id="PS51419">
    <property type="entry name" value="RAB"/>
    <property type="match status" value="1"/>
</dbReference>
<reference evidence="4 5" key="1">
    <citation type="submission" date="2012-10" db="EMBL/GenBank/DDBJ databases">
        <authorList>
            <person name="Zafar N."/>
            <person name="Inman J."/>
            <person name="Hall N."/>
            <person name="Lorenzi H."/>
            <person name="Caler E."/>
        </authorList>
    </citation>
    <scope>NUCLEOTIDE SEQUENCE [LARGE SCALE GENOMIC DNA]</scope>
    <source>
        <strain evidence="4 5">IP1</strain>
    </source>
</reference>
<dbReference type="KEGG" id="eiv:EIN_191220"/>
<keyword evidence="3" id="KW-0342">GTP-binding</keyword>
<sequence>MSRIRIIIFGCQGVGKSSITIQLVCNYFEENYDPTIQDSYRTSIFVDREMVLLDVLDTAGDEEFPMFYEEYIRSSNGFVIVYSITSNTTFLNVDMFRNYIYRVLEKDLSEHIPIVLCGNKCDLELERQVFTNDAKKVADEWKMLFYETSAKNNTNIIEMFQGLVINIKTNINFEDVIINISKDATK</sequence>
<dbReference type="InterPro" id="IPR001806">
    <property type="entry name" value="Small_GTPase"/>
</dbReference>
<dbReference type="PANTHER" id="PTHR24070">
    <property type="entry name" value="RAS, DI-RAS, AND RHEB FAMILY MEMBERS OF SMALL GTPASE SUPERFAMILY"/>
    <property type="match status" value="1"/>
</dbReference>
<dbReference type="VEuPathDB" id="AmoebaDB:EIN_191220"/>
<dbReference type="OMA" id="VRIKQDI"/>
<proteinExistence type="inferred from homology"/>
<dbReference type="GO" id="GO:0005525">
    <property type="term" value="F:GTP binding"/>
    <property type="evidence" value="ECO:0007669"/>
    <property type="project" value="UniProtKB-KW"/>
</dbReference>
<evidence type="ECO:0000256" key="2">
    <source>
        <dbReference type="ARBA" id="ARBA00022741"/>
    </source>
</evidence>
<dbReference type="RefSeq" id="XP_004257113.1">
    <property type="nucleotide sequence ID" value="XM_004257065.1"/>
</dbReference>
<dbReference type="FunFam" id="3.40.50.300:FF:001423">
    <property type="entry name" value="Ras family GTPase"/>
    <property type="match status" value="1"/>
</dbReference>
<dbReference type="AlphaFoldDB" id="A0A0A1U7G3"/>
<name>A0A0A1U7G3_ENTIV</name>
<dbReference type="Gene3D" id="3.40.50.300">
    <property type="entry name" value="P-loop containing nucleotide triphosphate hydrolases"/>
    <property type="match status" value="1"/>
</dbReference>
<dbReference type="PROSITE" id="PS51421">
    <property type="entry name" value="RAS"/>
    <property type="match status" value="1"/>
</dbReference>
<protein>
    <submittedName>
        <fullName evidence="4">Uncharacterized protein</fullName>
    </submittedName>
</protein>
<dbReference type="InterPro" id="IPR020849">
    <property type="entry name" value="Small_GTPase_Ras-type"/>
</dbReference>
<dbReference type="PRINTS" id="PR00449">
    <property type="entry name" value="RASTRNSFRMNG"/>
</dbReference>
<dbReference type="Proteomes" id="UP000014680">
    <property type="component" value="Unassembled WGS sequence"/>
</dbReference>
<dbReference type="PROSITE" id="PS51420">
    <property type="entry name" value="RHO"/>
    <property type="match status" value="1"/>
</dbReference>
<dbReference type="NCBIfam" id="TIGR00231">
    <property type="entry name" value="small_GTP"/>
    <property type="match status" value="1"/>
</dbReference>
<dbReference type="GeneID" id="14889323"/>
<dbReference type="SUPFAM" id="SSF52540">
    <property type="entry name" value="P-loop containing nucleoside triphosphate hydrolases"/>
    <property type="match status" value="1"/>
</dbReference>
<dbReference type="SMART" id="SM00176">
    <property type="entry name" value="RAN"/>
    <property type="match status" value="1"/>
</dbReference>
<dbReference type="GO" id="GO:0007165">
    <property type="term" value="P:signal transduction"/>
    <property type="evidence" value="ECO:0007669"/>
    <property type="project" value="InterPro"/>
</dbReference>
<evidence type="ECO:0000313" key="4">
    <source>
        <dbReference type="EMBL" id="ELP90342.1"/>
    </source>
</evidence>
<gene>
    <name evidence="4" type="ORF">EIN_191220</name>
</gene>
<accession>A0A0A1U7G3</accession>
<keyword evidence="5" id="KW-1185">Reference proteome</keyword>
<dbReference type="SMART" id="SM00175">
    <property type="entry name" value="RAB"/>
    <property type="match status" value="1"/>
</dbReference>
<dbReference type="OrthoDB" id="5976022at2759"/>
<dbReference type="SMART" id="SM00174">
    <property type="entry name" value="RHO"/>
    <property type="match status" value="1"/>
</dbReference>
<dbReference type="SMART" id="SM00173">
    <property type="entry name" value="RAS"/>
    <property type="match status" value="1"/>
</dbReference>
<dbReference type="Pfam" id="PF00071">
    <property type="entry name" value="Ras"/>
    <property type="match status" value="1"/>
</dbReference>
<comment type="similarity">
    <text evidence="1">Belongs to the small GTPase superfamily. Rho family.</text>
</comment>